<feature type="signal peptide" evidence="4">
    <location>
        <begin position="1"/>
        <end position="19"/>
    </location>
</feature>
<evidence type="ECO:0000256" key="1">
    <source>
        <dbReference type="ARBA" id="ARBA00010746"/>
    </source>
</evidence>
<accession>A0AA35ZDP1</accession>
<evidence type="ECO:0000256" key="2">
    <source>
        <dbReference type="ARBA" id="ARBA00011738"/>
    </source>
</evidence>
<evidence type="ECO:0000313" key="5">
    <source>
        <dbReference type="EMBL" id="CAI9290239.1"/>
    </source>
</evidence>
<dbReference type="Proteomes" id="UP001177003">
    <property type="component" value="Chromosome 6"/>
</dbReference>
<keyword evidence="3 4" id="KW-0964">Secreted</keyword>
<comment type="subcellular location">
    <subcellularLocation>
        <location evidence="4">Secreted</location>
        <location evidence="4">Extracellular space</location>
        <location evidence="4">Apoplast</location>
    </subcellularLocation>
</comment>
<comment type="similarity">
    <text evidence="1 4">Belongs to the plant dirigent protein family.</text>
</comment>
<dbReference type="Gene3D" id="2.40.480.10">
    <property type="entry name" value="Allene oxide cyclase-like"/>
    <property type="match status" value="1"/>
</dbReference>
<dbReference type="EMBL" id="OX465082">
    <property type="protein sequence ID" value="CAI9290239.1"/>
    <property type="molecule type" value="Genomic_DNA"/>
</dbReference>
<dbReference type="PANTHER" id="PTHR21495">
    <property type="entry name" value="NUCLEOPORIN-RELATED"/>
    <property type="match status" value="1"/>
</dbReference>
<gene>
    <name evidence="5" type="ORF">LSALG_LOCUS29444</name>
</gene>
<keyword evidence="4" id="KW-0732">Signal</keyword>
<keyword evidence="4" id="KW-0052">Apoplast</keyword>
<protein>
    <recommendedName>
        <fullName evidence="4">Dirigent protein</fullName>
    </recommendedName>
</protein>
<dbReference type="GO" id="GO:0009699">
    <property type="term" value="P:phenylpropanoid biosynthetic process"/>
    <property type="evidence" value="ECO:0007669"/>
    <property type="project" value="UniProtKB-ARBA"/>
</dbReference>
<dbReference type="AlphaFoldDB" id="A0AA35ZDP1"/>
<organism evidence="5 6">
    <name type="scientific">Lactuca saligna</name>
    <name type="common">Willowleaf lettuce</name>
    <dbReference type="NCBI Taxonomy" id="75948"/>
    <lineage>
        <taxon>Eukaryota</taxon>
        <taxon>Viridiplantae</taxon>
        <taxon>Streptophyta</taxon>
        <taxon>Embryophyta</taxon>
        <taxon>Tracheophyta</taxon>
        <taxon>Spermatophyta</taxon>
        <taxon>Magnoliopsida</taxon>
        <taxon>eudicotyledons</taxon>
        <taxon>Gunneridae</taxon>
        <taxon>Pentapetalae</taxon>
        <taxon>asterids</taxon>
        <taxon>campanulids</taxon>
        <taxon>Asterales</taxon>
        <taxon>Asteraceae</taxon>
        <taxon>Cichorioideae</taxon>
        <taxon>Cichorieae</taxon>
        <taxon>Lactucinae</taxon>
        <taxon>Lactuca</taxon>
    </lineage>
</organism>
<keyword evidence="6" id="KW-1185">Reference proteome</keyword>
<dbReference type="GO" id="GO:0048046">
    <property type="term" value="C:apoplast"/>
    <property type="evidence" value="ECO:0007669"/>
    <property type="project" value="UniProtKB-SubCell"/>
</dbReference>
<dbReference type="Pfam" id="PF03018">
    <property type="entry name" value="Dirigent"/>
    <property type="match status" value="1"/>
</dbReference>
<evidence type="ECO:0000256" key="4">
    <source>
        <dbReference type="RuleBase" id="RU363099"/>
    </source>
</evidence>
<evidence type="ECO:0000256" key="3">
    <source>
        <dbReference type="ARBA" id="ARBA00022525"/>
    </source>
</evidence>
<evidence type="ECO:0000313" key="6">
    <source>
        <dbReference type="Proteomes" id="UP001177003"/>
    </source>
</evidence>
<reference evidence="5" key="1">
    <citation type="submission" date="2023-04" db="EMBL/GenBank/DDBJ databases">
        <authorList>
            <person name="Vijverberg K."/>
            <person name="Xiong W."/>
            <person name="Schranz E."/>
        </authorList>
    </citation>
    <scope>NUCLEOTIDE SEQUENCE</scope>
</reference>
<name>A0AA35ZDP1_LACSI</name>
<comment type="function">
    <text evidence="4">Dirigent proteins impart stereoselectivity on the phenoxy radical-coupling reaction, yielding optically active lignans from two molecules of coniferyl alcohol in the biosynthesis of lignans, flavonolignans, and alkaloids and thus plays a central role in plant secondary metabolism.</text>
</comment>
<sequence>MAHLLLPLALSFLTTVSLSLPTTTNYWRSIRPNPFKFRTEKFTHFQFYWHDVQSGSNPTSITIVRQSPVNTSRPNGFGLVNMIDDPLTERPDINSKLIGRAQGMYGLASQEEIGLLMAMNFVFTTGRYNGSTLTVLGRNPVFQKVREMPVIGGSGLFRFARGYVHASTHNLNTTTGDAVVKYGVYVLHY</sequence>
<proteinExistence type="inferred from homology"/>
<comment type="subunit">
    <text evidence="2 4">Homodimer.</text>
</comment>
<dbReference type="InterPro" id="IPR004265">
    <property type="entry name" value="Dirigent"/>
</dbReference>
<dbReference type="InterPro" id="IPR044859">
    <property type="entry name" value="Allene_oxi_cyc_Dirigent"/>
</dbReference>
<feature type="chain" id="PRO_5041485530" description="Dirigent protein" evidence="4">
    <location>
        <begin position="20"/>
        <end position="189"/>
    </location>
</feature>